<evidence type="ECO:0000313" key="3">
    <source>
        <dbReference type="Proteomes" id="UP000824120"/>
    </source>
</evidence>
<feature type="compositionally biased region" description="Polar residues" evidence="1">
    <location>
        <begin position="61"/>
        <end position="72"/>
    </location>
</feature>
<proteinExistence type="predicted"/>
<keyword evidence="3" id="KW-1185">Reference proteome</keyword>
<dbReference type="EMBL" id="JACXVP010000009">
    <property type="protein sequence ID" value="KAG5586308.1"/>
    <property type="molecule type" value="Genomic_DNA"/>
</dbReference>
<dbReference type="AlphaFoldDB" id="A0A9J5XGC7"/>
<gene>
    <name evidence="2" type="ORF">H5410_046742</name>
</gene>
<dbReference type="Proteomes" id="UP000824120">
    <property type="component" value="Chromosome 9"/>
</dbReference>
<sequence>MVHSTTHKGGREAPLVSWELGHHGEATAEGTTGTTISLGPLTMRRDAHGSALVEGALSSKRQAIASRSTSRTMGHGLLHDP</sequence>
<reference evidence="2 3" key="1">
    <citation type="submission" date="2020-09" db="EMBL/GenBank/DDBJ databases">
        <title>De no assembly of potato wild relative species, Solanum commersonii.</title>
        <authorList>
            <person name="Cho K."/>
        </authorList>
    </citation>
    <scope>NUCLEOTIDE SEQUENCE [LARGE SCALE GENOMIC DNA]</scope>
    <source>
        <strain evidence="2">LZ3.2</strain>
        <tissue evidence="2">Leaf</tissue>
    </source>
</reference>
<evidence type="ECO:0000256" key="1">
    <source>
        <dbReference type="SAM" id="MobiDB-lite"/>
    </source>
</evidence>
<comment type="caution">
    <text evidence="2">The sequence shown here is derived from an EMBL/GenBank/DDBJ whole genome shotgun (WGS) entry which is preliminary data.</text>
</comment>
<feature type="region of interest" description="Disordered" evidence="1">
    <location>
        <begin position="61"/>
        <end position="81"/>
    </location>
</feature>
<accession>A0A9J5XGC7</accession>
<evidence type="ECO:0000313" key="2">
    <source>
        <dbReference type="EMBL" id="KAG5586308.1"/>
    </source>
</evidence>
<name>A0A9J5XGC7_SOLCO</name>
<organism evidence="2 3">
    <name type="scientific">Solanum commersonii</name>
    <name type="common">Commerson's wild potato</name>
    <name type="synonym">Commerson's nightshade</name>
    <dbReference type="NCBI Taxonomy" id="4109"/>
    <lineage>
        <taxon>Eukaryota</taxon>
        <taxon>Viridiplantae</taxon>
        <taxon>Streptophyta</taxon>
        <taxon>Embryophyta</taxon>
        <taxon>Tracheophyta</taxon>
        <taxon>Spermatophyta</taxon>
        <taxon>Magnoliopsida</taxon>
        <taxon>eudicotyledons</taxon>
        <taxon>Gunneridae</taxon>
        <taxon>Pentapetalae</taxon>
        <taxon>asterids</taxon>
        <taxon>lamiids</taxon>
        <taxon>Solanales</taxon>
        <taxon>Solanaceae</taxon>
        <taxon>Solanoideae</taxon>
        <taxon>Solaneae</taxon>
        <taxon>Solanum</taxon>
    </lineage>
</organism>
<protein>
    <submittedName>
        <fullName evidence="2">Uncharacterized protein</fullName>
    </submittedName>
</protein>